<evidence type="ECO:0000259" key="2">
    <source>
        <dbReference type="Pfam" id="PF07859"/>
    </source>
</evidence>
<feature type="domain" description="Alpha/beta hydrolase fold-3" evidence="2">
    <location>
        <begin position="85"/>
        <end position="309"/>
    </location>
</feature>
<dbReference type="SUPFAM" id="SSF53474">
    <property type="entry name" value="alpha/beta-Hydrolases"/>
    <property type="match status" value="1"/>
</dbReference>
<organism evidence="3 4">
    <name type="scientific">Urochloa decumbens</name>
    <dbReference type="NCBI Taxonomy" id="240449"/>
    <lineage>
        <taxon>Eukaryota</taxon>
        <taxon>Viridiplantae</taxon>
        <taxon>Streptophyta</taxon>
        <taxon>Embryophyta</taxon>
        <taxon>Tracheophyta</taxon>
        <taxon>Spermatophyta</taxon>
        <taxon>Magnoliopsida</taxon>
        <taxon>Liliopsida</taxon>
        <taxon>Poales</taxon>
        <taxon>Poaceae</taxon>
        <taxon>PACMAD clade</taxon>
        <taxon>Panicoideae</taxon>
        <taxon>Panicodae</taxon>
        <taxon>Paniceae</taxon>
        <taxon>Melinidinae</taxon>
        <taxon>Urochloa</taxon>
    </lineage>
</organism>
<evidence type="ECO:0000313" key="3">
    <source>
        <dbReference type="EMBL" id="CAL5078440.1"/>
    </source>
</evidence>
<dbReference type="Pfam" id="PF07859">
    <property type="entry name" value="Abhydrolase_3"/>
    <property type="match status" value="1"/>
</dbReference>
<dbReference type="PANTHER" id="PTHR23024:SF442">
    <property type="entry name" value="OS07G0162400 PROTEIN"/>
    <property type="match status" value="1"/>
</dbReference>
<dbReference type="PANTHER" id="PTHR23024">
    <property type="entry name" value="ARYLACETAMIDE DEACETYLASE"/>
    <property type="match status" value="1"/>
</dbReference>
<proteinExistence type="predicted"/>
<protein>
    <recommendedName>
        <fullName evidence="2">Alpha/beta hydrolase fold-3 domain-containing protein</fullName>
    </recommendedName>
</protein>
<name>A0ABC9FNS5_9POAL</name>
<accession>A0ABC9FNS5</accession>
<dbReference type="InterPro" id="IPR013094">
    <property type="entry name" value="AB_hydrolase_3"/>
</dbReference>
<evidence type="ECO:0000313" key="4">
    <source>
        <dbReference type="Proteomes" id="UP001497457"/>
    </source>
</evidence>
<dbReference type="InterPro" id="IPR050466">
    <property type="entry name" value="Carboxylest/Gibb_receptor"/>
</dbReference>
<dbReference type="AlphaFoldDB" id="A0ABC9FNS5"/>
<feature type="active site" evidence="1">
    <location>
        <position position="172"/>
    </location>
</feature>
<keyword evidence="4" id="KW-1185">Reference proteome</keyword>
<dbReference type="PROSITE" id="PS01174">
    <property type="entry name" value="LIPASE_GDXG_SER"/>
    <property type="match status" value="1"/>
</dbReference>
<dbReference type="Gene3D" id="3.40.50.1820">
    <property type="entry name" value="alpha/beta hydrolase"/>
    <property type="match status" value="1"/>
</dbReference>
<dbReference type="InterPro" id="IPR029058">
    <property type="entry name" value="AB_hydrolase_fold"/>
</dbReference>
<dbReference type="EMBL" id="OZ075117">
    <property type="protein sequence ID" value="CAL5078440.1"/>
    <property type="molecule type" value="Genomic_DNA"/>
</dbReference>
<evidence type="ECO:0000256" key="1">
    <source>
        <dbReference type="PROSITE-ProRule" id="PRU10038"/>
    </source>
</evidence>
<sequence>MPSAAPESEPYVVEECRGVLQLMSDGTVRRSAEPAFTVEIPAGDLGVEWKDTTWEPEHDLNVRLYRPRRHLAAAAAKDDARIPVVAYFHGGGFCIGSGCWPGSHACCLRLAAELPAVVLSFDYRLAPEHRIPAAQDDGAKAMSWLRAAAAAGSDPWLAGAADFARVFVAGDSAGGNIAHHIAAAFGKTGLGPAIRICGAVLIVPAMAGEVRTRAELECPPGAFLTTATCDKYCRLALPCGATRDHPAINPAGPEAPPALAAAEMAPVLVVAAERDVLRERNAEYARRMKEEWGKDVELVELAGVEHGFFSRDPWSERADELVRLVRKFVAEHMDSE</sequence>
<reference evidence="3" key="1">
    <citation type="submission" date="2024-10" db="EMBL/GenBank/DDBJ databases">
        <authorList>
            <person name="Ryan C."/>
        </authorList>
    </citation>
    <scope>NUCLEOTIDE SEQUENCE [LARGE SCALE GENOMIC DNA]</scope>
</reference>
<gene>
    <name evidence="3" type="ORF">URODEC1_LOCUS107131</name>
</gene>
<dbReference type="InterPro" id="IPR033140">
    <property type="entry name" value="Lipase_GDXG_put_SER_AS"/>
</dbReference>
<dbReference type="Proteomes" id="UP001497457">
    <property type="component" value="Chromosome 7b"/>
</dbReference>